<name>A0A4Q7VZS6_9BURK</name>
<dbReference type="Proteomes" id="UP000293671">
    <property type="component" value="Unassembled WGS sequence"/>
</dbReference>
<evidence type="ECO:0000313" key="3">
    <source>
        <dbReference type="Proteomes" id="UP000293671"/>
    </source>
</evidence>
<comment type="caution">
    <text evidence="2">The sequence shown here is derived from an EMBL/GenBank/DDBJ whole genome shotgun (WGS) entry which is preliminary data.</text>
</comment>
<dbReference type="EMBL" id="SHKP01000004">
    <property type="protein sequence ID" value="RZU02223.1"/>
    <property type="molecule type" value="Genomic_DNA"/>
</dbReference>
<evidence type="ECO:0000256" key="1">
    <source>
        <dbReference type="SAM" id="SignalP"/>
    </source>
</evidence>
<keyword evidence="1" id="KW-0732">Signal</keyword>
<proteinExistence type="predicted"/>
<feature type="signal peptide" evidence="1">
    <location>
        <begin position="1"/>
        <end position="31"/>
    </location>
</feature>
<reference evidence="2 3" key="1">
    <citation type="submission" date="2019-02" db="EMBL/GenBank/DDBJ databases">
        <title>Genomic Encyclopedia of Type Strains, Phase IV (KMG-IV): sequencing the most valuable type-strain genomes for metagenomic binning, comparative biology and taxonomic classification.</title>
        <authorList>
            <person name="Goeker M."/>
        </authorList>
    </citation>
    <scope>NUCLEOTIDE SEQUENCE [LARGE SCALE GENOMIC DNA]</scope>
    <source>
        <strain evidence="2 3">DSM 19570</strain>
    </source>
</reference>
<dbReference type="AlphaFoldDB" id="A0A4Q7VZS6"/>
<sequence length="255" mass="27663">MIVTTNKPLRQLLRALLLGPCVWLGVGGAPAGAAEAPAPPSAAERAVFNEPVLSSLPLPSELRYRFVRESRDPALDPGFEDSAQMFLRRGNDGSCCSVRAEFLSGPRALQLPQFDDASVNPVTLFFLEREVRELQRLTRGQAAHFRKRIRLALVDQASMTRIRTQFDGREIEATEVRISPFLDDPSRGRFPELATMQYRFTLSPQVPGGVLELRAVLPAAEAGGAPRAEEVLTLLPSGAKPLPASAAAAAPPTSR</sequence>
<dbReference type="RefSeq" id="WP_130430004.1">
    <property type="nucleotide sequence ID" value="NZ_SHKP01000004.1"/>
</dbReference>
<feature type="chain" id="PRO_5020838189" evidence="1">
    <location>
        <begin position="32"/>
        <end position="255"/>
    </location>
</feature>
<evidence type="ECO:0000313" key="2">
    <source>
        <dbReference type="EMBL" id="RZU02223.1"/>
    </source>
</evidence>
<accession>A0A4Q7VZS6</accession>
<protein>
    <submittedName>
        <fullName evidence="2">Uncharacterized protein</fullName>
    </submittedName>
</protein>
<dbReference type="OrthoDB" id="8559287at2"/>
<keyword evidence="3" id="KW-1185">Reference proteome</keyword>
<gene>
    <name evidence="2" type="ORF">EV670_0244</name>
</gene>
<organism evidence="2 3">
    <name type="scientific">Rivibacter subsaxonicus</name>
    <dbReference type="NCBI Taxonomy" id="457575"/>
    <lineage>
        <taxon>Bacteria</taxon>
        <taxon>Pseudomonadati</taxon>
        <taxon>Pseudomonadota</taxon>
        <taxon>Betaproteobacteria</taxon>
        <taxon>Burkholderiales</taxon>
        <taxon>Rivibacter</taxon>
    </lineage>
</organism>